<keyword evidence="3" id="KW-1185">Reference proteome</keyword>
<feature type="domain" description="Globin-sensor" evidence="1">
    <location>
        <begin position="3"/>
        <end position="151"/>
    </location>
</feature>
<name>I3CEE9_9GAMM</name>
<dbReference type="AlphaFoldDB" id="I3CEE9"/>
<dbReference type="GO" id="GO:0019825">
    <property type="term" value="F:oxygen binding"/>
    <property type="evidence" value="ECO:0007669"/>
    <property type="project" value="InterPro"/>
</dbReference>
<dbReference type="InterPro" id="IPR009050">
    <property type="entry name" value="Globin-like_sf"/>
</dbReference>
<evidence type="ECO:0000259" key="1">
    <source>
        <dbReference type="Pfam" id="PF11563"/>
    </source>
</evidence>
<organism evidence="2 3">
    <name type="scientific">Beggiatoa alba B18LD</name>
    <dbReference type="NCBI Taxonomy" id="395493"/>
    <lineage>
        <taxon>Bacteria</taxon>
        <taxon>Pseudomonadati</taxon>
        <taxon>Pseudomonadota</taxon>
        <taxon>Gammaproteobacteria</taxon>
        <taxon>Thiotrichales</taxon>
        <taxon>Thiotrichaceae</taxon>
        <taxon>Beggiatoa</taxon>
    </lineage>
</organism>
<dbReference type="GO" id="GO:0020037">
    <property type="term" value="F:heme binding"/>
    <property type="evidence" value="ECO:0007669"/>
    <property type="project" value="InterPro"/>
</dbReference>
<dbReference type="Gene3D" id="1.10.490.10">
    <property type="entry name" value="Globins"/>
    <property type="match status" value="1"/>
</dbReference>
<gene>
    <name evidence="2" type="ORF">BegalDRAFT_1089</name>
</gene>
<dbReference type="RefSeq" id="WP_002684456.1">
    <property type="nucleotide sequence ID" value="NZ_JH600070.1"/>
</dbReference>
<evidence type="ECO:0000313" key="3">
    <source>
        <dbReference type="Proteomes" id="UP000005744"/>
    </source>
</evidence>
<dbReference type="EMBL" id="JH600070">
    <property type="protein sequence ID" value="EIJ41992.1"/>
    <property type="molecule type" value="Genomic_DNA"/>
</dbReference>
<protein>
    <recommendedName>
        <fullName evidence="1">Globin-sensor domain-containing protein</fullName>
    </recommendedName>
</protein>
<dbReference type="InterPro" id="IPR044398">
    <property type="entry name" value="Globin-sensor_dom"/>
</dbReference>
<dbReference type="CDD" id="cd14764">
    <property type="entry name" value="SSDgbs_2"/>
    <property type="match status" value="1"/>
</dbReference>
<dbReference type="Pfam" id="PF11563">
    <property type="entry name" value="Protoglobin"/>
    <property type="match status" value="1"/>
</dbReference>
<proteinExistence type="predicted"/>
<dbReference type="STRING" id="395493.BegalDRAFT_1089"/>
<dbReference type="HOGENOM" id="CLU_1408160_0_0_6"/>
<sequence>MMEQTLKDMMTLTGLSEKDYEILRKYAPQLELWADALVTVFYDTLYAYEPTAAVFQDNERKTREGTLKAWYLAVVKGNYDKHFWEQQWTVGLIHIAKRVTNPYMLGMTSRLQQVFLNKCLCTFSQSETEQVYGAFKRMTDTIAGIIAEGYFINYIQAMENIGGFKQPLLQRMMALEIDKKLAALRS</sequence>
<dbReference type="OrthoDB" id="187976at2"/>
<dbReference type="Proteomes" id="UP000005744">
    <property type="component" value="Unassembled WGS sequence"/>
</dbReference>
<accession>I3CEE9</accession>
<dbReference type="SUPFAM" id="SSF46458">
    <property type="entry name" value="Globin-like"/>
    <property type="match status" value="1"/>
</dbReference>
<reference evidence="2 3" key="1">
    <citation type="submission" date="2011-11" db="EMBL/GenBank/DDBJ databases">
        <title>Improved High-Quality Draft sequence of Beggiatoa alba B18lD.</title>
        <authorList>
            <consortium name="US DOE Joint Genome Institute"/>
            <person name="Lucas S."/>
            <person name="Han J."/>
            <person name="Lapidus A."/>
            <person name="Cheng J.-F."/>
            <person name="Goodwin L."/>
            <person name="Pitluck S."/>
            <person name="Peters L."/>
            <person name="Mikhailova N."/>
            <person name="Held B."/>
            <person name="Detter J.C."/>
            <person name="Han C."/>
            <person name="Tapia R."/>
            <person name="Land M."/>
            <person name="Hauser L."/>
            <person name="Kyrpides N."/>
            <person name="Ivanova N."/>
            <person name="Pagani I."/>
            <person name="Samuel K."/>
            <person name="Teske A."/>
            <person name="Mueller J."/>
            <person name="Woyke T."/>
        </authorList>
    </citation>
    <scope>NUCLEOTIDE SEQUENCE [LARGE SCALE GENOMIC DNA]</scope>
    <source>
        <strain evidence="2 3">B18LD</strain>
    </source>
</reference>
<dbReference type="InterPro" id="IPR012292">
    <property type="entry name" value="Globin/Proto"/>
</dbReference>
<dbReference type="eggNOG" id="ENOG5032UPH">
    <property type="taxonomic scope" value="Bacteria"/>
</dbReference>
<evidence type="ECO:0000313" key="2">
    <source>
        <dbReference type="EMBL" id="EIJ41992.1"/>
    </source>
</evidence>